<comment type="subcellular location">
    <subcellularLocation>
        <location evidence="1 10">Secreted</location>
    </subcellularLocation>
</comment>
<keyword evidence="13" id="KW-1185">Reference proteome</keyword>
<keyword evidence="6" id="KW-0165">Cleavage on pair of basic residues</keyword>
<proteinExistence type="inferred from homology"/>
<dbReference type="AlphaFoldDB" id="A0A3B3SI05"/>
<evidence type="ECO:0000313" key="13">
    <source>
        <dbReference type="Proteomes" id="UP000261540"/>
    </source>
</evidence>
<comment type="subunit">
    <text evidence="3">Interacts with PTH1R (via N-terminal extracellular domain).</text>
</comment>
<evidence type="ECO:0000256" key="3">
    <source>
        <dbReference type="ARBA" id="ARBA00011605"/>
    </source>
</evidence>
<dbReference type="PANTHER" id="PTHR10541">
    <property type="entry name" value="PARATHYROID HORMONE"/>
    <property type="match status" value="1"/>
</dbReference>
<dbReference type="GO" id="GO:0006874">
    <property type="term" value="P:intracellular calcium ion homeostasis"/>
    <property type="evidence" value="ECO:0007669"/>
    <property type="project" value="InterPro"/>
</dbReference>
<dbReference type="PANTHER" id="PTHR10541:SF2">
    <property type="entry name" value="PARATHYROID HORMONE"/>
    <property type="match status" value="1"/>
</dbReference>
<evidence type="ECO:0000256" key="2">
    <source>
        <dbReference type="ARBA" id="ARBA00006307"/>
    </source>
</evidence>
<reference evidence="12" key="2">
    <citation type="submission" date="2025-09" db="UniProtKB">
        <authorList>
            <consortium name="Ensembl"/>
        </authorList>
    </citation>
    <scope>IDENTIFICATION</scope>
</reference>
<evidence type="ECO:0000256" key="8">
    <source>
        <dbReference type="ARBA" id="ARBA00022729"/>
    </source>
</evidence>
<evidence type="ECO:0000256" key="4">
    <source>
        <dbReference type="ARBA" id="ARBA00022135"/>
    </source>
</evidence>
<dbReference type="InterPro" id="IPR001415">
    <property type="entry name" value="PTH/PTH-rel"/>
</dbReference>
<keyword evidence="5 10" id="KW-0964">Secreted</keyword>
<evidence type="ECO:0000256" key="11">
    <source>
        <dbReference type="SAM" id="MobiDB-lite"/>
    </source>
</evidence>
<feature type="chain" id="PRO_5017107229" description="Parathyroid hormone" evidence="10">
    <location>
        <begin position="20"/>
        <end position="98"/>
    </location>
</feature>
<keyword evidence="8 10" id="KW-0732">Signal</keyword>
<dbReference type="STRING" id="1676925.ENSPKIP00000030003"/>
<evidence type="ECO:0000256" key="7">
    <source>
        <dbReference type="ARBA" id="ARBA00022702"/>
    </source>
</evidence>
<dbReference type="InterPro" id="IPR003625">
    <property type="entry name" value="PTH"/>
</dbReference>
<dbReference type="PIRSF" id="PIRSF001832">
    <property type="entry name" value="PTH"/>
    <property type="match status" value="1"/>
</dbReference>
<evidence type="ECO:0000313" key="12">
    <source>
        <dbReference type="Ensembl" id="ENSPKIP00000030003.1"/>
    </source>
</evidence>
<dbReference type="Pfam" id="PF01279">
    <property type="entry name" value="Parathyroid"/>
    <property type="match status" value="1"/>
</dbReference>
<evidence type="ECO:0000256" key="1">
    <source>
        <dbReference type="ARBA" id="ARBA00004613"/>
    </source>
</evidence>
<evidence type="ECO:0000256" key="5">
    <source>
        <dbReference type="ARBA" id="ARBA00022525"/>
    </source>
</evidence>
<keyword evidence="7 10" id="KW-0372">Hormone</keyword>
<organism evidence="12 13">
    <name type="scientific">Paramormyrops kingsleyae</name>
    <dbReference type="NCBI Taxonomy" id="1676925"/>
    <lineage>
        <taxon>Eukaryota</taxon>
        <taxon>Metazoa</taxon>
        <taxon>Chordata</taxon>
        <taxon>Craniata</taxon>
        <taxon>Vertebrata</taxon>
        <taxon>Euteleostomi</taxon>
        <taxon>Actinopterygii</taxon>
        <taxon>Neopterygii</taxon>
        <taxon>Teleostei</taxon>
        <taxon>Osteoglossocephala</taxon>
        <taxon>Osteoglossomorpha</taxon>
        <taxon>Osteoglossiformes</taxon>
        <taxon>Mormyridae</taxon>
        <taxon>Paramormyrops</taxon>
    </lineage>
</organism>
<dbReference type="GO" id="GO:0005179">
    <property type="term" value="F:hormone activity"/>
    <property type="evidence" value="ECO:0007669"/>
    <property type="project" value="UniProtKB-KW"/>
</dbReference>
<reference evidence="12" key="1">
    <citation type="submission" date="2025-08" db="UniProtKB">
        <authorList>
            <consortium name="Ensembl"/>
        </authorList>
    </citation>
    <scope>IDENTIFICATION</scope>
</reference>
<comment type="function">
    <text evidence="9 10">Parathyroid hormone elevates calcium level by dissolving the salts in bone and preventing their renal excretion. Acts by binding to its receptor, PTH1R, activating G protein-coupled receptor signaling. Stimulates [1-14C]-2-deoxy-D-glucose (2DG) transport and glycogen synthesis in osteoblastic cells.</text>
</comment>
<dbReference type="GO" id="GO:0046326">
    <property type="term" value="P:positive regulation of D-glucose import"/>
    <property type="evidence" value="ECO:0007669"/>
    <property type="project" value="UniProtKB-UniRule"/>
</dbReference>
<feature type="signal peptide" evidence="10">
    <location>
        <begin position="1"/>
        <end position="19"/>
    </location>
</feature>
<evidence type="ECO:0000256" key="6">
    <source>
        <dbReference type="ARBA" id="ARBA00022685"/>
    </source>
</evidence>
<dbReference type="GO" id="GO:0005576">
    <property type="term" value="C:extracellular region"/>
    <property type="evidence" value="ECO:0007669"/>
    <property type="project" value="UniProtKB-SubCell"/>
</dbReference>
<dbReference type="Proteomes" id="UP000261540">
    <property type="component" value="Unplaced"/>
</dbReference>
<feature type="region of interest" description="Disordered" evidence="11">
    <location>
        <begin position="66"/>
        <end position="98"/>
    </location>
</feature>
<dbReference type="SMART" id="SM00087">
    <property type="entry name" value="PTH"/>
    <property type="match status" value="1"/>
</dbReference>
<dbReference type="GeneTree" id="ENSGT00390000018603"/>
<name>A0A3B3SI05_9TELE</name>
<comment type="similarity">
    <text evidence="2 10">Belongs to the parathyroid hormone family.</text>
</comment>
<evidence type="ECO:0000256" key="10">
    <source>
        <dbReference type="PIRNR" id="PIRNR001832"/>
    </source>
</evidence>
<protein>
    <recommendedName>
        <fullName evidence="4 10">Parathyroid hormone</fullName>
        <shortName evidence="10">PTH</shortName>
    </recommendedName>
</protein>
<sequence>MKTILIFIFYIICFSKSEGGPVRKRSLGEVQLMHNLGEHKHVQERQDWLQKRLMDIHTALHRSIDRRGTAGAETLQPEHSVVQDRKQKASGNGDFKQM</sequence>
<dbReference type="Ensembl" id="ENSPKIT00000010808.1">
    <property type="protein sequence ID" value="ENSPKIP00000030003.1"/>
    <property type="gene ID" value="ENSPKIG00000011033.1"/>
</dbReference>
<evidence type="ECO:0000256" key="9">
    <source>
        <dbReference type="ARBA" id="ARBA00093407"/>
    </source>
</evidence>
<accession>A0A3B3SI05</accession>